<dbReference type="Pfam" id="PF00762">
    <property type="entry name" value="Ferrochelatase"/>
    <property type="match status" value="1"/>
</dbReference>
<keyword evidence="5 7" id="KW-0456">Lyase</keyword>
<keyword evidence="7" id="KW-0472">Membrane</keyword>
<evidence type="ECO:0000256" key="1">
    <source>
        <dbReference type="ARBA" id="ARBA00004943"/>
    </source>
</evidence>
<name>A0A0L0FTY4_9EUKA</name>
<dbReference type="GO" id="GO:0005743">
    <property type="term" value="C:mitochondrial inner membrane"/>
    <property type="evidence" value="ECO:0007669"/>
    <property type="project" value="UniProtKB-SubCell"/>
</dbReference>
<reference evidence="8 9" key="1">
    <citation type="submission" date="2011-02" db="EMBL/GenBank/DDBJ databases">
        <title>The Genome Sequence of Sphaeroforma arctica JP610.</title>
        <authorList>
            <consortium name="The Broad Institute Genome Sequencing Platform"/>
            <person name="Russ C."/>
            <person name="Cuomo C."/>
            <person name="Young S.K."/>
            <person name="Zeng Q."/>
            <person name="Gargeya S."/>
            <person name="Alvarado L."/>
            <person name="Berlin A."/>
            <person name="Chapman S.B."/>
            <person name="Chen Z."/>
            <person name="Freedman E."/>
            <person name="Gellesch M."/>
            <person name="Goldberg J."/>
            <person name="Griggs A."/>
            <person name="Gujja S."/>
            <person name="Heilman E."/>
            <person name="Heiman D."/>
            <person name="Howarth C."/>
            <person name="Mehta T."/>
            <person name="Neiman D."/>
            <person name="Pearson M."/>
            <person name="Roberts A."/>
            <person name="Saif S."/>
            <person name="Shea T."/>
            <person name="Shenoy N."/>
            <person name="Sisk P."/>
            <person name="Stolte C."/>
            <person name="Sykes S."/>
            <person name="White J."/>
            <person name="Yandava C."/>
            <person name="Burger G."/>
            <person name="Gray M.W."/>
            <person name="Holland P.W.H."/>
            <person name="King N."/>
            <person name="Lang F.B.F."/>
            <person name="Roger A.J."/>
            <person name="Ruiz-Trillo I."/>
            <person name="Haas B."/>
            <person name="Nusbaum C."/>
            <person name="Birren B."/>
        </authorList>
    </citation>
    <scope>NUCLEOTIDE SEQUENCE [LARGE SCALE GENOMIC DNA]</scope>
    <source>
        <strain evidence="8 9">JP610</strain>
    </source>
</reference>
<proteinExistence type="inferred from homology"/>
<keyword evidence="3 7" id="KW-0408">Iron</keyword>
<organism evidence="8 9">
    <name type="scientific">Sphaeroforma arctica JP610</name>
    <dbReference type="NCBI Taxonomy" id="667725"/>
    <lineage>
        <taxon>Eukaryota</taxon>
        <taxon>Ichthyosporea</taxon>
        <taxon>Ichthyophonida</taxon>
        <taxon>Sphaeroforma</taxon>
    </lineage>
</organism>
<dbReference type="GeneID" id="25907823"/>
<dbReference type="EC" id="4.98.1.1" evidence="7"/>
<dbReference type="FunFam" id="3.40.50.1400:FF:000001">
    <property type="entry name" value="Ferrochelatase"/>
    <property type="match status" value="1"/>
</dbReference>
<dbReference type="CDD" id="cd00419">
    <property type="entry name" value="Ferrochelatase_C"/>
    <property type="match status" value="1"/>
</dbReference>
<evidence type="ECO:0000256" key="5">
    <source>
        <dbReference type="ARBA" id="ARBA00023239"/>
    </source>
</evidence>
<evidence type="ECO:0000256" key="3">
    <source>
        <dbReference type="ARBA" id="ARBA00023004"/>
    </source>
</evidence>
<dbReference type="UniPathway" id="UPA00252">
    <property type="reaction ID" value="UER00325"/>
</dbReference>
<comment type="similarity">
    <text evidence="2 7">Belongs to the ferrochelatase family.</text>
</comment>
<keyword evidence="6 7" id="KW-0627">Porphyrin biosynthesis</keyword>
<feature type="non-terminal residue" evidence="8">
    <location>
        <position position="1"/>
    </location>
</feature>
<dbReference type="PANTHER" id="PTHR11108:SF1">
    <property type="entry name" value="FERROCHELATASE, MITOCHONDRIAL"/>
    <property type="match status" value="1"/>
</dbReference>
<comment type="function">
    <text evidence="7">Catalyzes the ferrous insertion into protoporphyrin IX.</text>
</comment>
<dbReference type="CDD" id="cd03411">
    <property type="entry name" value="Ferrochelatase_N"/>
    <property type="match status" value="1"/>
</dbReference>
<keyword evidence="4 7" id="KW-0350">Heme biosynthesis</keyword>
<gene>
    <name evidence="8" type="ORF">SARC_07319</name>
</gene>
<dbReference type="OrthoDB" id="1323at2759"/>
<dbReference type="AlphaFoldDB" id="A0A0L0FTY4"/>
<evidence type="ECO:0000256" key="2">
    <source>
        <dbReference type="ARBA" id="ARBA00007718"/>
    </source>
</evidence>
<comment type="pathway">
    <text evidence="1 7">Porphyrin-containing compound metabolism; protoheme biosynthesis; protoheme from protoporphyrin-IX: step 1/1.</text>
</comment>
<comment type="catalytic activity">
    <reaction evidence="7">
        <text>heme b + 2 H(+) = protoporphyrin IX + Fe(2+)</text>
        <dbReference type="Rhea" id="RHEA:22584"/>
        <dbReference type="ChEBI" id="CHEBI:15378"/>
        <dbReference type="ChEBI" id="CHEBI:29033"/>
        <dbReference type="ChEBI" id="CHEBI:57306"/>
        <dbReference type="ChEBI" id="CHEBI:60344"/>
        <dbReference type="EC" id="4.98.1.1"/>
    </reaction>
</comment>
<dbReference type="STRING" id="667725.A0A0L0FTY4"/>
<dbReference type="InterPro" id="IPR033644">
    <property type="entry name" value="Ferrochelatase_C"/>
</dbReference>
<evidence type="ECO:0000313" key="8">
    <source>
        <dbReference type="EMBL" id="KNC80305.1"/>
    </source>
</evidence>
<keyword evidence="9" id="KW-1185">Reference proteome</keyword>
<comment type="subcellular location">
    <subcellularLocation>
        <location evidence="7">Mitochondrion inner membrane</location>
    </subcellularLocation>
</comment>
<sequence>GPFQGTLAKFIARRRTPSIKEQYAQIGGGSPIRMWSDLQGEQLCKLLDETSPDTAPHKHYLGFRYANPLTEDTLDQMAKDGVKRVVAFSQYPQYSCSTTGSSLNDIRLLLEKKGMTDTFDWSVIDRWSTHPGLIDAFAASIQEKLESAYTKEERDDVVLLFTAHSLPLDVVNRGDPYPTEVAASVDRVMEKLGHRNPYRLVWQSKVGPKAWLRPQTSEALEGYAKQGKTKMMMIPIAFTSDHIETLFELDIEYGEEAKELGVSKLSRCDSMNDRPDFVNALATLVKDHLHSGEKSKKQLSLRCPACVNDKCGPTKEFFA</sequence>
<dbReference type="InterPro" id="IPR001015">
    <property type="entry name" value="Ferrochelatase"/>
</dbReference>
<dbReference type="Gene3D" id="3.40.50.1400">
    <property type="match status" value="2"/>
</dbReference>
<dbReference type="SUPFAM" id="SSF53800">
    <property type="entry name" value="Chelatase"/>
    <property type="match status" value="1"/>
</dbReference>
<dbReference type="InterPro" id="IPR033659">
    <property type="entry name" value="Ferrochelatase_N"/>
</dbReference>
<keyword evidence="7" id="KW-0496">Mitochondrion</keyword>
<dbReference type="eggNOG" id="KOG1321">
    <property type="taxonomic scope" value="Eukaryota"/>
</dbReference>
<evidence type="ECO:0000256" key="4">
    <source>
        <dbReference type="ARBA" id="ARBA00023133"/>
    </source>
</evidence>
<evidence type="ECO:0000313" key="9">
    <source>
        <dbReference type="Proteomes" id="UP000054560"/>
    </source>
</evidence>
<dbReference type="RefSeq" id="XP_014154207.1">
    <property type="nucleotide sequence ID" value="XM_014298732.1"/>
</dbReference>
<accession>A0A0L0FTY4</accession>
<dbReference type="NCBIfam" id="TIGR00109">
    <property type="entry name" value="hemH"/>
    <property type="match status" value="1"/>
</dbReference>
<keyword evidence="7" id="KW-0999">Mitochondrion inner membrane</keyword>
<dbReference type="Proteomes" id="UP000054560">
    <property type="component" value="Unassembled WGS sequence"/>
</dbReference>
<evidence type="ECO:0000256" key="7">
    <source>
        <dbReference type="RuleBase" id="RU000607"/>
    </source>
</evidence>
<evidence type="ECO:0000256" key="6">
    <source>
        <dbReference type="ARBA" id="ARBA00023244"/>
    </source>
</evidence>
<dbReference type="PANTHER" id="PTHR11108">
    <property type="entry name" value="FERROCHELATASE"/>
    <property type="match status" value="1"/>
</dbReference>
<dbReference type="PROSITE" id="PS00534">
    <property type="entry name" value="FERROCHELATASE"/>
    <property type="match status" value="1"/>
</dbReference>
<dbReference type="GO" id="GO:0006783">
    <property type="term" value="P:heme biosynthetic process"/>
    <property type="evidence" value="ECO:0007669"/>
    <property type="project" value="UniProtKB-UniRule"/>
</dbReference>
<dbReference type="InterPro" id="IPR019772">
    <property type="entry name" value="Ferrochelatase_AS"/>
</dbReference>
<protein>
    <recommendedName>
        <fullName evidence="7">Ferrochelatase</fullName>
        <ecNumber evidence="7">4.98.1.1</ecNumber>
    </recommendedName>
</protein>
<dbReference type="GO" id="GO:0004325">
    <property type="term" value="F:ferrochelatase activity"/>
    <property type="evidence" value="ECO:0007669"/>
    <property type="project" value="UniProtKB-UniRule"/>
</dbReference>
<dbReference type="EMBL" id="KQ242169">
    <property type="protein sequence ID" value="KNC80305.1"/>
    <property type="molecule type" value="Genomic_DNA"/>
</dbReference>